<accession>A0A1S7NN82</accession>
<organism evidence="3 4">
    <name type="scientific">Agrobacterium tomkonis CFBP 6623</name>
    <dbReference type="NCBI Taxonomy" id="1183432"/>
    <lineage>
        <taxon>Bacteria</taxon>
        <taxon>Pseudomonadati</taxon>
        <taxon>Pseudomonadota</taxon>
        <taxon>Alphaproteobacteria</taxon>
        <taxon>Hyphomicrobiales</taxon>
        <taxon>Rhizobiaceae</taxon>
        <taxon>Rhizobium/Agrobacterium group</taxon>
        <taxon>Agrobacterium</taxon>
        <taxon>Agrobacterium tumefaciens complex</taxon>
    </lineage>
</organism>
<dbReference type="InterPro" id="IPR009045">
    <property type="entry name" value="Zn_M74/Hedgehog-like"/>
</dbReference>
<dbReference type="AlphaFoldDB" id="A0A1S7NN82"/>
<dbReference type="Gene3D" id="3.30.1380.10">
    <property type="match status" value="1"/>
</dbReference>
<dbReference type="Proteomes" id="UP000191988">
    <property type="component" value="Unassembled WGS sequence"/>
</dbReference>
<reference evidence="4" key="1">
    <citation type="submission" date="2016-01" db="EMBL/GenBank/DDBJ databases">
        <authorList>
            <person name="Regsiter A."/>
            <person name="william w."/>
        </authorList>
    </citation>
    <scope>NUCLEOTIDE SEQUENCE [LARGE SCALE GENOMIC DNA]</scope>
    <source>
        <strain evidence="4">CFBP 6623</strain>
    </source>
</reference>
<name>A0A1S7NN82_9HYPH</name>
<keyword evidence="1" id="KW-0812">Transmembrane</keyword>
<dbReference type="SUPFAM" id="SSF55166">
    <property type="entry name" value="Hedgehog/DD-peptidase"/>
    <property type="match status" value="1"/>
</dbReference>
<feature type="domain" description="Peptidase M15C" evidence="2">
    <location>
        <begin position="57"/>
        <end position="126"/>
    </location>
</feature>
<dbReference type="CDD" id="cd14845">
    <property type="entry name" value="L-Ala-D-Glu_peptidase_like"/>
    <property type="match status" value="1"/>
</dbReference>
<evidence type="ECO:0000259" key="2">
    <source>
        <dbReference type="Pfam" id="PF13539"/>
    </source>
</evidence>
<dbReference type="GO" id="GO:0008233">
    <property type="term" value="F:peptidase activity"/>
    <property type="evidence" value="ECO:0007669"/>
    <property type="project" value="InterPro"/>
</dbReference>
<protein>
    <submittedName>
        <fullName evidence="3">Putative phagelysin</fullName>
    </submittedName>
</protein>
<dbReference type="Pfam" id="PF13539">
    <property type="entry name" value="Peptidase_M15_4"/>
    <property type="match status" value="1"/>
</dbReference>
<keyword evidence="1" id="KW-1133">Transmembrane helix</keyword>
<dbReference type="RefSeq" id="WP_080841917.1">
    <property type="nucleotide sequence ID" value="NZ_LT009723.1"/>
</dbReference>
<evidence type="ECO:0000313" key="3">
    <source>
        <dbReference type="EMBL" id="CUX09458.1"/>
    </source>
</evidence>
<dbReference type="InterPro" id="IPR039561">
    <property type="entry name" value="Peptidase_M15C"/>
</dbReference>
<evidence type="ECO:0000313" key="4">
    <source>
        <dbReference type="Proteomes" id="UP000191988"/>
    </source>
</evidence>
<proteinExistence type="predicted"/>
<keyword evidence="4" id="KW-1185">Reference proteome</keyword>
<keyword evidence="1" id="KW-0472">Membrane</keyword>
<dbReference type="STRING" id="1183432.AGR3A_Cc120086"/>
<dbReference type="EMBL" id="FBWK01000004">
    <property type="protein sequence ID" value="CUX09458.1"/>
    <property type="molecule type" value="Genomic_DNA"/>
</dbReference>
<sequence length="213" mass="22969">MGYVLSQRSLARLDGVHPDLVRVVKRAIQITDIDFVVTEGVRTLAKQKEMVATGASKTMNSRHLKAANGYSHAVDLAALVGGSVVWDWPLYAKLAKAMKQAAKELGIPLEWGGDWKSFKDGPHFQLPWKQYPSAGPVAGKKYIAETETQAKSKALAILGGGISTAVPVGQEPLTKAVEVVSAQQGELSSGEWARMAIAVFIVGISVYLAWRKL</sequence>
<evidence type="ECO:0000256" key="1">
    <source>
        <dbReference type="SAM" id="Phobius"/>
    </source>
</evidence>
<gene>
    <name evidence="3" type="ORF">AGR3A_Cc120086</name>
</gene>
<feature type="transmembrane region" description="Helical" evidence="1">
    <location>
        <begin position="192"/>
        <end position="210"/>
    </location>
</feature>